<dbReference type="InterPro" id="IPR001245">
    <property type="entry name" value="Ser-Thr/Tyr_kinase_cat_dom"/>
</dbReference>
<dbReference type="Gramene" id="ONIVA01G45210.1">
    <property type="protein sequence ID" value="ONIVA01G45210.1"/>
    <property type="gene ID" value="ONIVA01G45210"/>
</dbReference>
<evidence type="ECO:0000256" key="5">
    <source>
        <dbReference type="ARBA" id="ARBA00022840"/>
    </source>
</evidence>
<reference evidence="9" key="2">
    <citation type="submission" date="2018-04" db="EMBL/GenBank/DDBJ databases">
        <title>OnivRS2 (Oryza nivara Reference Sequence Version 2).</title>
        <authorList>
            <person name="Zhang J."/>
            <person name="Kudrna D."/>
            <person name="Lee S."/>
            <person name="Talag J."/>
            <person name="Rajasekar S."/>
            <person name="Welchert J."/>
            <person name="Hsing Y.-I."/>
            <person name="Wing R.A."/>
        </authorList>
    </citation>
    <scope>NUCLEOTIDE SEQUENCE [LARGE SCALE GENOMIC DNA]</scope>
</reference>
<dbReference type="SUPFAM" id="SSF56112">
    <property type="entry name" value="Protein kinase-like (PK-like)"/>
    <property type="match status" value="1"/>
</dbReference>
<evidence type="ECO:0000256" key="4">
    <source>
        <dbReference type="ARBA" id="ARBA00022777"/>
    </source>
</evidence>
<dbReference type="Pfam" id="PF07714">
    <property type="entry name" value="PK_Tyr_Ser-Thr"/>
    <property type="match status" value="1"/>
</dbReference>
<dbReference type="PROSITE" id="PS00108">
    <property type="entry name" value="PROTEIN_KINASE_ST"/>
    <property type="match status" value="1"/>
</dbReference>
<keyword evidence="10" id="KW-1185">Reference proteome</keyword>
<evidence type="ECO:0000256" key="7">
    <source>
        <dbReference type="SAM" id="Phobius"/>
    </source>
</evidence>
<dbReference type="EnsemblPlants" id="ONIVA01G45210.1">
    <property type="protein sequence ID" value="ONIVA01G45210.1"/>
    <property type="gene ID" value="ONIVA01G45210"/>
</dbReference>
<dbReference type="Proteomes" id="UP000006591">
    <property type="component" value="Chromosome 1"/>
</dbReference>
<dbReference type="SMART" id="SM00220">
    <property type="entry name" value="S_TKc"/>
    <property type="match status" value="1"/>
</dbReference>
<dbReference type="Gene3D" id="1.10.510.10">
    <property type="entry name" value="Transferase(Phosphotransferase) domain 1"/>
    <property type="match status" value="1"/>
</dbReference>
<dbReference type="Pfam" id="PF12796">
    <property type="entry name" value="Ank_2"/>
    <property type="match status" value="1"/>
</dbReference>
<feature type="transmembrane region" description="Helical" evidence="7">
    <location>
        <begin position="530"/>
        <end position="552"/>
    </location>
</feature>
<name>A0A0E0FWX6_ORYNI</name>
<comment type="similarity">
    <text evidence="1">Belongs to the protein kinase superfamily. TKL Ser/Thr protein kinase family.</text>
</comment>
<dbReference type="InterPro" id="IPR036770">
    <property type="entry name" value="Ankyrin_rpt-contain_sf"/>
</dbReference>
<organism evidence="9">
    <name type="scientific">Oryza nivara</name>
    <name type="common">Indian wild rice</name>
    <name type="synonym">Oryza sativa f. spontanea</name>
    <dbReference type="NCBI Taxonomy" id="4536"/>
    <lineage>
        <taxon>Eukaryota</taxon>
        <taxon>Viridiplantae</taxon>
        <taxon>Streptophyta</taxon>
        <taxon>Embryophyta</taxon>
        <taxon>Tracheophyta</taxon>
        <taxon>Spermatophyta</taxon>
        <taxon>Magnoliopsida</taxon>
        <taxon>Liliopsida</taxon>
        <taxon>Poales</taxon>
        <taxon>Poaceae</taxon>
        <taxon>BOP clade</taxon>
        <taxon>Oryzoideae</taxon>
        <taxon>Oryzeae</taxon>
        <taxon>Oryzinae</taxon>
        <taxon>Oryza</taxon>
    </lineage>
</organism>
<evidence type="ECO:0000256" key="3">
    <source>
        <dbReference type="ARBA" id="ARBA00022741"/>
    </source>
</evidence>
<dbReference type="InterPro" id="IPR011009">
    <property type="entry name" value="Kinase-like_dom_sf"/>
</dbReference>
<dbReference type="Gene3D" id="1.25.40.20">
    <property type="entry name" value="Ankyrin repeat-containing domain"/>
    <property type="match status" value="1"/>
</dbReference>
<dbReference type="PANTHER" id="PTHR44329:SF215">
    <property type="entry name" value="OS01G0892800 PROTEIN"/>
    <property type="match status" value="1"/>
</dbReference>
<feature type="domain" description="Protein kinase" evidence="8">
    <location>
        <begin position="175"/>
        <end position="438"/>
    </location>
</feature>
<dbReference type="InterPro" id="IPR051681">
    <property type="entry name" value="Ser/Thr_Kinases-Pseudokinases"/>
</dbReference>
<dbReference type="OMA" id="TYHCEAN"/>
<dbReference type="eggNOG" id="KOG0192">
    <property type="taxonomic scope" value="Eukaryota"/>
</dbReference>
<keyword evidence="4" id="KW-0418">Kinase</keyword>
<dbReference type="InterPro" id="IPR002110">
    <property type="entry name" value="Ankyrin_rpt"/>
</dbReference>
<dbReference type="Gene3D" id="3.30.200.20">
    <property type="entry name" value="Phosphorylase Kinase, domain 1"/>
    <property type="match status" value="1"/>
</dbReference>
<dbReference type="InterPro" id="IPR000719">
    <property type="entry name" value="Prot_kinase_dom"/>
</dbReference>
<dbReference type="HOGENOM" id="CLU_000288_7_35_1"/>
<keyword evidence="7" id="KW-0812">Transmembrane</keyword>
<dbReference type="InterPro" id="IPR008271">
    <property type="entry name" value="Ser/Thr_kinase_AS"/>
</dbReference>
<keyword evidence="3" id="KW-0547">Nucleotide-binding</keyword>
<protein>
    <recommendedName>
        <fullName evidence="8">Protein kinase domain-containing protein</fullName>
    </recommendedName>
</protein>
<feature type="region of interest" description="Disordered" evidence="6">
    <location>
        <begin position="1"/>
        <end position="66"/>
    </location>
</feature>
<dbReference type="GO" id="GO:0005524">
    <property type="term" value="F:ATP binding"/>
    <property type="evidence" value="ECO:0007669"/>
    <property type="project" value="UniProtKB-KW"/>
</dbReference>
<accession>A0A0E0FWX6</accession>
<keyword evidence="2" id="KW-0808">Transferase</keyword>
<dbReference type="PANTHER" id="PTHR44329">
    <property type="entry name" value="SERINE/THREONINE-PROTEIN KINASE TNNI3K-RELATED"/>
    <property type="match status" value="1"/>
</dbReference>
<sequence>MDTGMRVALHRQVSSGSLKESGELRRQSSLESPRTGRAATRFLFGRQSSMDPNRRRGRSQSPVGLAEDLTVPDNLDATMQLLFLACHGDAAGVEALLRGGVDVNSINLDGRTALHIASCEGHPDVVRAVADAKCYGHTEVYNLLKARGAKIPRNRRTPMMVSNPGDVPEYELNPSELQFKKGDEVVKGVYQVAKWNGTKVHVKILDRECYCDQEVINSFRHELTVLEKVRHPNVVQFVGAVTQNIPMMIISEYLPNGDLSSCIPRKGKLHGQKVLKYGLEIARGMTYLHQCKPDPIIHCDLKPKNIFLDSGGQLKIAGFGLTRLSKISPGRVKLADHESMVDSFSHYTAPELYRNEIFDASVDAFSFGFILYEMVEGTHTVHGKSSEESGHTIRYDGMRPSLKNKLRGYPPDFKALIEECWDTQGNDTCGLSCMNAFLCTYHCEANASLSVKKKPELALTRLEEDDTTYRQICAGAAAVRAMEEGRGGDPPSSSSSSAAAAGVAIGYPFLEPQQGARLRRRRTISPFKKYFSRGFAIGMEIAFIVFGTIVHFPVWARIFLIISLSILPFSAFSITFQEY</sequence>
<feature type="transmembrane region" description="Helical" evidence="7">
    <location>
        <begin position="558"/>
        <end position="576"/>
    </location>
</feature>
<evidence type="ECO:0000313" key="9">
    <source>
        <dbReference type="EnsemblPlants" id="ONIVA01G45210.1"/>
    </source>
</evidence>
<keyword evidence="7" id="KW-1133">Transmembrane helix</keyword>
<dbReference type="AlphaFoldDB" id="A0A0E0FWX6"/>
<reference evidence="9" key="1">
    <citation type="submission" date="2015-04" db="UniProtKB">
        <authorList>
            <consortium name="EnsemblPlants"/>
        </authorList>
    </citation>
    <scope>IDENTIFICATION</scope>
    <source>
        <strain evidence="9">SL10</strain>
    </source>
</reference>
<dbReference type="STRING" id="4536.A0A0E0FWX6"/>
<dbReference type="PROSITE" id="PS50011">
    <property type="entry name" value="PROTEIN_KINASE_DOM"/>
    <property type="match status" value="1"/>
</dbReference>
<evidence type="ECO:0000256" key="6">
    <source>
        <dbReference type="SAM" id="MobiDB-lite"/>
    </source>
</evidence>
<evidence type="ECO:0000313" key="10">
    <source>
        <dbReference type="Proteomes" id="UP000006591"/>
    </source>
</evidence>
<dbReference type="FunFam" id="3.30.200.20:FF:000180">
    <property type="entry name" value="serine/threonine-protein kinase STY46-like"/>
    <property type="match status" value="1"/>
</dbReference>
<keyword evidence="5" id="KW-0067">ATP-binding</keyword>
<evidence type="ECO:0000259" key="8">
    <source>
        <dbReference type="PROSITE" id="PS50011"/>
    </source>
</evidence>
<evidence type="ECO:0000256" key="2">
    <source>
        <dbReference type="ARBA" id="ARBA00022679"/>
    </source>
</evidence>
<dbReference type="SUPFAM" id="SSF48403">
    <property type="entry name" value="Ankyrin repeat"/>
    <property type="match status" value="1"/>
</dbReference>
<proteinExistence type="inferred from homology"/>
<dbReference type="GO" id="GO:0004674">
    <property type="term" value="F:protein serine/threonine kinase activity"/>
    <property type="evidence" value="ECO:0007669"/>
    <property type="project" value="TreeGrafter"/>
</dbReference>
<evidence type="ECO:0000256" key="1">
    <source>
        <dbReference type="ARBA" id="ARBA00005843"/>
    </source>
</evidence>
<keyword evidence="7" id="KW-0472">Membrane</keyword>